<organism evidence="8">
    <name type="scientific">Rhizophora mucronata</name>
    <name type="common">Asiatic mangrove</name>
    <dbReference type="NCBI Taxonomy" id="61149"/>
    <lineage>
        <taxon>Eukaryota</taxon>
        <taxon>Viridiplantae</taxon>
        <taxon>Streptophyta</taxon>
        <taxon>Embryophyta</taxon>
        <taxon>Tracheophyta</taxon>
        <taxon>Spermatophyta</taxon>
        <taxon>Magnoliopsida</taxon>
        <taxon>eudicotyledons</taxon>
        <taxon>Gunneridae</taxon>
        <taxon>Pentapetalae</taxon>
        <taxon>rosids</taxon>
        <taxon>fabids</taxon>
        <taxon>Malpighiales</taxon>
        <taxon>Rhizophoraceae</taxon>
        <taxon>Rhizophora</taxon>
    </lineage>
</organism>
<comment type="subcellular location">
    <subcellularLocation>
        <location evidence="1">Membrane</location>
    </subcellularLocation>
</comment>
<reference evidence="8" key="1">
    <citation type="submission" date="2018-02" db="EMBL/GenBank/DDBJ databases">
        <title>Rhizophora mucronata_Transcriptome.</title>
        <authorList>
            <person name="Meera S.P."/>
            <person name="Sreeshan A."/>
            <person name="Augustine A."/>
        </authorList>
    </citation>
    <scope>NUCLEOTIDE SEQUENCE</scope>
    <source>
        <tissue evidence="8">Leaf</tissue>
    </source>
</reference>
<feature type="transmembrane region" description="Helical" evidence="7">
    <location>
        <begin position="97"/>
        <end position="117"/>
    </location>
</feature>
<evidence type="ECO:0000256" key="7">
    <source>
        <dbReference type="SAM" id="Phobius"/>
    </source>
</evidence>
<dbReference type="GO" id="GO:0015211">
    <property type="term" value="F:purine nucleoside transmembrane transporter activity"/>
    <property type="evidence" value="ECO:0007669"/>
    <property type="project" value="InterPro"/>
</dbReference>
<dbReference type="AlphaFoldDB" id="A0A2P2KNE3"/>
<keyword evidence="5 7" id="KW-1133">Transmembrane helix</keyword>
<name>A0A2P2KNE3_RHIMU</name>
<keyword evidence="6 7" id="KW-0472">Membrane</keyword>
<evidence type="ECO:0000256" key="2">
    <source>
        <dbReference type="ARBA" id="ARBA00006213"/>
    </source>
</evidence>
<evidence type="ECO:0000256" key="1">
    <source>
        <dbReference type="ARBA" id="ARBA00004370"/>
    </source>
</evidence>
<keyword evidence="3" id="KW-0813">Transport</keyword>
<keyword evidence="4 7" id="KW-0812">Transmembrane</keyword>
<dbReference type="PANTHER" id="PTHR31376:SF17">
    <property type="entry name" value="PURINE PERMEASE 21-RELATED"/>
    <property type="match status" value="1"/>
</dbReference>
<dbReference type="PANTHER" id="PTHR31376">
    <property type="entry name" value="OS09G0467300 PROTEIN-RELATED"/>
    <property type="match status" value="1"/>
</dbReference>
<feature type="transmembrane region" description="Helical" evidence="7">
    <location>
        <begin position="66"/>
        <end position="91"/>
    </location>
</feature>
<evidence type="ECO:0000256" key="6">
    <source>
        <dbReference type="ARBA" id="ARBA00023136"/>
    </source>
</evidence>
<proteinExistence type="inferred from homology"/>
<feature type="transmembrane region" description="Helical" evidence="7">
    <location>
        <begin position="27"/>
        <end position="46"/>
    </location>
</feature>
<accession>A0A2P2KNE3</accession>
<dbReference type="GO" id="GO:0005345">
    <property type="term" value="F:purine nucleobase transmembrane transporter activity"/>
    <property type="evidence" value="ECO:0007669"/>
    <property type="project" value="UniProtKB-ARBA"/>
</dbReference>
<dbReference type="GO" id="GO:0016020">
    <property type="term" value="C:membrane"/>
    <property type="evidence" value="ECO:0007669"/>
    <property type="project" value="UniProtKB-SubCell"/>
</dbReference>
<evidence type="ECO:0000313" key="8">
    <source>
        <dbReference type="EMBL" id="MBX07246.1"/>
    </source>
</evidence>
<protein>
    <submittedName>
        <fullName evidence="8">Uncharacterized protein MANES_17G066500</fullName>
    </submittedName>
</protein>
<dbReference type="InterPro" id="IPR030182">
    <property type="entry name" value="PUP_plant"/>
</dbReference>
<feature type="transmembrane region" description="Helical" evidence="7">
    <location>
        <begin position="154"/>
        <end position="175"/>
    </location>
</feature>
<comment type="similarity">
    <text evidence="2">Belongs to the purine permeases (TC 2.A.7.14) family.</text>
</comment>
<sequence length="237" mass="26191">MLFVLFGQSATILMARLYYSKGGKSKWMVTLAQLTGFPVLIPYYSILPSENPTTDSLHRRLPLTSLLASIYILFGIFLAANTMMYSVGILYLPIHTFLFLCAFQMTFTAFFSSYLHLQSFSSSKIVSPFLLSTPSILLVFGSDSAKPGGVPNGNYAAAFTCTIVASAGYGLLLSLMQLSIRKVLEQECNYTKRNTGPRAIAKNLIFKKATVDKTDVGQNKATKARKVLYHLWSDSNT</sequence>
<evidence type="ECO:0000256" key="5">
    <source>
        <dbReference type="ARBA" id="ARBA00022989"/>
    </source>
</evidence>
<evidence type="ECO:0000256" key="4">
    <source>
        <dbReference type="ARBA" id="ARBA00022692"/>
    </source>
</evidence>
<evidence type="ECO:0000256" key="3">
    <source>
        <dbReference type="ARBA" id="ARBA00022448"/>
    </source>
</evidence>
<dbReference type="EMBL" id="GGEC01026762">
    <property type="protein sequence ID" value="MBX07246.1"/>
    <property type="molecule type" value="Transcribed_RNA"/>
</dbReference>
<dbReference type="Pfam" id="PF16913">
    <property type="entry name" value="PUNUT"/>
    <property type="match status" value="1"/>
</dbReference>